<protein>
    <submittedName>
        <fullName evidence="1">Uncharacterized protein</fullName>
    </submittedName>
</protein>
<dbReference type="Proteomes" id="UP000034683">
    <property type="component" value="Unassembled WGS sequence"/>
</dbReference>
<evidence type="ECO:0000313" key="2">
    <source>
        <dbReference type="Proteomes" id="UP000034683"/>
    </source>
</evidence>
<gene>
    <name evidence="1" type="ORF">UR92_C0017G0018</name>
</gene>
<organism evidence="1 2">
    <name type="scientific">Candidatus Nomurabacteria bacterium GW2011_GWA2_35_80</name>
    <dbReference type="NCBI Taxonomy" id="1618733"/>
    <lineage>
        <taxon>Bacteria</taxon>
        <taxon>Candidatus Nomuraibacteriota</taxon>
    </lineage>
</organism>
<dbReference type="AlphaFoldDB" id="A0A0G0D3N2"/>
<proteinExistence type="predicted"/>
<sequence>MWKKYFEKHLKRKPREQLVRAFSFCINKDVKKAIKIPIRLEKITKPPELRSFSLCEYLDIRKESAIFTNAHKNGATKAIKNQFIRVLYPVVKLLTKFYYRVISQSLFLKVR</sequence>
<name>A0A0G0D3N2_9BACT</name>
<comment type="caution">
    <text evidence="1">The sequence shown here is derived from an EMBL/GenBank/DDBJ whole genome shotgun (WGS) entry which is preliminary data.</text>
</comment>
<accession>A0A0G0D3N2</accession>
<evidence type="ECO:0000313" key="1">
    <source>
        <dbReference type="EMBL" id="KKP87968.1"/>
    </source>
</evidence>
<reference evidence="1 2" key="1">
    <citation type="journal article" date="2015" name="Nature">
        <title>rRNA introns, odd ribosomes, and small enigmatic genomes across a large radiation of phyla.</title>
        <authorList>
            <person name="Brown C.T."/>
            <person name="Hug L.A."/>
            <person name="Thomas B.C."/>
            <person name="Sharon I."/>
            <person name="Castelle C.J."/>
            <person name="Singh A."/>
            <person name="Wilkins M.J."/>
            <person name="Williams K.H."/>
            <person name="Banfield J.F."/>
        </authorList>
    </citation>
    <scope>NUCLEOTIDE SEQUENCE [LARGE SCALE GENOMIC DNA]</scope>
</reference>
<dbReference type="EMBL" id="LBRA01000017">
    <property type="protein sequence ID" value="KKP87968.1"/>
    <property type="molecule type" value="Genomic_DNA"/>
</dbReference>